<name>G5K3S5_9STRE</name>
<keyword evidence="2" id="KW-1185">Reference proteome</keyword>
<dbReference type="Proteomes" id="UP000003330">
    <property type="component" value="Unassembled WGS sequence"/>
</dbReference>
<sequence>MNETQNKFLELMQTILNEIKTSENDYTAHTLNTCLSHLTEAYKDYLDIMHHNSDKNRL</sequence>
<evidence type="ECO:0000313" key="2">
    <source>
        <dbReference type="Proteomes" id="UP000003330"/>
    </source>
</evidence>
<reference evidence="1 2" key="1">
    <citation type="journal article" date="2014" name="Int. J. Syst. Evol. Microbiol.">
        <title>Phylogenomics and the dynamic genome evolution of the genus Streptococcus.</title>
        <authorList>
            <consortium name="The Broad Institute Genome Sequencing Platform"/>
            <person name="Richards V.P."/>
            <person name="Palmer S.R."/>
            <person name="Pavinski Bitar P.D."/>
            <person name="Qin X."/>
            <person name="Weinstock G.M."/>
            <person name="Highlander S.K."/>
            <person name="Town C.D."/>
            <person name="Burne R.A."/>
            <person name="Stanhope M.J."/>
        </authorList>
    </citation>
    <scope>NUCLEOTIDE SEQUENCE [LARGE SCALE GENOMIC DNA]</scope>
    <source>
        <strain evidence="1 2">707-05</strain>
    </source>
</reference>
<organism evidence="1 2">
    <name type="scientific">Streptococcus ictaluri 707-05</name>
    <dbReference type="NCBI Taxonomy" id="764299"/>
    <lineage>
        <taxon>Bacteria</taxon>
        <taxon>Bacillati</taxon>
        <taxon>Bacillota</taxon>
        <taxon>Bacilli</taxon>
        <taxon>Lactobacillales</taxon>
        <taxon>Streptococcaceae</taxon>
        <taxon>Streptococcus</taxon>
    </lineage>
</organism>
<dbReference type="RefSeq" id="WP_008088863.1">
    <property type="nucleotide sequence ID" value="NZ_AEUX02000006.1"/>
</dbReference>
<dbReference type="STRING" id="764299.STRIC_1446"/>
<comment type="caution">
    <text evidence="1">The sequence shown here is derived from an EMBL/GenBank/DDBJ whole genome shotgun (WGS) entry which is preliminary data.</text>
</comment>
<evidence type="ECO:0000313" key="1">
    <source>
        <dbReference type="EMBL" id="EHI69451.1"/>
    </source>
</evidence>
<protein>
    <submittedName>
        <fullName evidence="1">Uncharacterized protein</fullName>
    </submittedName>
</protein>
<dbReference type="AlphaFoldDB" id="G5K3S5"/>
<gene>
    <name evidence="1" type="ORF">STRIC_1446</name>
</gene>
<accession>G5K3S5</accession>
<dbReference type="EMBL" id="AEUX02000006">
    <property type="protein sequence ID" value="EHI69451.1"/>
    <property type="molecule type" value="Genomic_DNA"/>
</dbReference>
<proteinExistence type="predicted"/>